<feature type="domain" description="Thiamine-binding protein" evidence="2">
    <location>
        <begin position="4"/>
        <end position="96"/>
    </location>
</feature>
<evidence type="ECO:0000259" key="2">
    <source>
        <dbReference type="Pfam" id="PF01910"/>
    </source>
</evidence>
<dbReference type="SUPFAM" id="SSF89957">
    <property type="entry name" value="MTH1187/YkoF-like"/>
    <property type="match status" value="1"/>
</dbReference>
<evidence type="ECO:0000313" key="3">
    <source>
        <dbReference type="EMBL" id="AJM92709.1"/>
    </source>
</evidence>
<comment type="similarity">
    <text evidence="1">Belongs to the UPF0045 family.</text>
</comment>
<name>A0A0C5BWS5_9ARCH</name>
<accession>A0A0C5BWS5</accession>
<evidence type="ECO:0000256" key="1">
    <source>
        <dbReference type="ARBA" id="ARBA00010272"/>
    </source>
</evidence>
<dbReference type="KEGG" id="nid:NPIRD3C_1497"/>
<dbReference type="HOGENOM" id="CLU_137479_3_2_2"/>
<dbReference type="Proteomes" id="UP000032027">
    <property type="component" value="Chromosome"/>
</dbReference>
<gene>
    <name evidence="3" type="ORF">NPIRD3C_1497</name>
</gene>
<evidence type="ECO:0000313" key="4">
    <source>
        <dbReference type="Proteomes" id="UP000032027"/>
    </source>
</evidence>
<dbReference type="AlphaFoldDB" id="A0A0C5BWS5"/>
<dbReference type="InterPro" id="IPR051614">
    <property type="entry name" value="UPF0045_domain"/>
</dbReference>
<sequence length="101" mass="11498">MIHAEISIYPIATKTTSASFYIAKAIESIQKIENLTYEINSMGTVLESDDMDVINKATKQMTETVHNLGIGRVEVVIKIDSRRDKHLKMHEKIESIKKHLD</sequence>
<proteinExistence type="inferred from homology"/>
<dbReference type="OrthoDB" id="10763at2157"/>
<reference evidence="4" key="1">
    <citation type="submission" date="2015-02" db="EMBL/GenBank/DDBJ databases">
        <title>Characterization of two novel Thaumarchaeota isolated from the Northern Adriatic Sea.</title>
        <authorList>
            <person name="Bayer B."/>
            <person name="Vojvoda J."/>
            <person name="Offre P."/>
            <person name="Srivastava A."/>
            <person name="Elisabeth N."/>
            <person name="Garcia J.A.L."/>
            <person name="Schleper C."/>
            <person name="Herndl G.J."/>
        </authorList>
    </citation>
    <scope>NUCLEOTIDE SEQUENCE [LARGE SCALE GENOMIC DNA]</scope>
    <source>
        <strain evidence="4">D3C</strain>
    </source>
</reference>
<dbReference type="PATRIC" id="fig|1582439.9.peg.1544"/>
<organism evidence="3 4">
    <name type="scientific">Nitrosopumilus piranensis</name>
    <dbReference type="NCBI Taxonomy" id="1582439"/>
    <lineage>
        <taxon>Archaea</taxon>
        <taxon>Nitrososphaerota</taxon>
        <taxon>Nitrososphaeria</taxon>
        <taxon>Nitrosopumilales</taxon>
        <taxon>Nitrosopumilaceae</taxon>
        <taxon>Nitrosopumilus</taxon>
    </lineage>
</organism>
<dbReference type="RefSeq" id="WP_148703503.1">
    <property type="nucleotide sequence ID" value="NZ_CP010868.1"/>
</dbReference>
<dbReference type="GO" id="GO:0005829">
    <property type="term" value="C:cytosol"/>
    <property type="evidence" value="ECO:0007669"/>
    <property type="project" value="TreeGrafter"/>
</dbReference>
<dbReference type="NCBIfam" id="TIGR00106">
    <property type="entry name" value="MTH1187 family thiamine-binding protein"/>
    <property type="match status" value="1"/>
</dbReference>
<dbReference type="InterPro" id="IPR002767">
    <property type="entry name" value="Thiamine_BP"/>
</dbReference>
<reference evidence="3 4" key="2">
    <citation type="journal article" date="2016" name="ISME J.">
        <title>Physiological and genomic characterization of two novel marine thaumarchaeal strains indicates niche differentiation.</title>
        <authorList>
            <person name="Bayer B."/>
            <person name="Vojvoda J."/>
            <person name="Offre P."/>
            <person name="Alves R.J."/>
            <person name="Elisabeth N.H."/>
            <person name="Garcia J.A."/>
            <person name="Volland J.M."/>
            <person name="Srivastava A."/>
            <person name="Schleper C."/>
            <person name="Herndl G.J."/>
        </authorList>
    </citation>
    <scope>NUCLEOTIDE SEQUENCE [LARGE SCALE GENOMIC DNA]</scope>
    <source>
        <strain evidence="3 4">D3C</strain>
    </source>
</reference>
<dbReference type="Gene3D" id="3.30.70.930">
    <property type="match status" value="1"/>
</dbReference>
<keyword evidence="4" id="KW-1185">Reference proteome</keyword>
<dbReference type="PANTHER" id="PTHR33777:SF1">
    <property type="entry name" value="UPF0045 PROTEIN ECM15"/>
    <property type="match status" value="1"/>
</dbReference>
<dbReference type="Pfam" id="PF01910">
    <property type="entry name" value="Thiamine_BP"/>
    <property type="match status" value="1"/>
</dbReference>
<dbReference type="EMBL" id="CP010868">
    <property type="protein sequence ID" value="AJM92709.1"/>
    <property type="molecule type" value="Genomic_DNA"/>
</dbReference>
<dbReference type="GeneID" id="41600612"/>
<dbReference type="InterPro" id="IPR029756">
    <property type="entry name" value="MTH1187/YkoF-like"/>
</dbReference>
<protein>
    <recommendedName>
        <fullName evidence="2">Thiamine-binding protein domain-containing protein</fullName>
    </recommendedName>
</protein>
<reference evidence="3 4" key="3">
    <citation type="journal article" date="2019" name="Int. J. Syst. Evol. Microbiol.">
        <title>Nitrosopumilus adriaticus sp. nov. and Nitrosopumilus piranensis sp. nov., two ammonia-oxidizing archaea from the Adriatic Sea and members of the class Nitrososphaeria.</title>
        <authorList>
            <person name="Bayer B."/>
            <person name="Vojvoda J."/>
            <person name="Reinthaler T."/>
            <person name="Reyes C."/>
            <person name="Pinto M."/>
            <person name="Herndl G.J."/>
        </authorList>
    </citation>
    <scope>NUCLEOTIDE SEQUENCE [LARGE SCALE GENOMIC DNA]</scope>
    <source>
        <strain evidence="3 4">D3C</strain>
    </source>
</reference>
<dbReference type="PANTHER" id="PTHR33777">
    <property type="entry name" value="UPF0045 PROTEIN ECM15"/>
    <property type="match status" value="1"/>
</dbReference>